<reference evidence="1 2" key="1">
    <citation type="submission" date="2019-05" db="EMBL/GenBank/DDBJ databases">
        <authorList>
            <consortium name="Pathogen Informatics"/>
        </authorList>
    </citation>
    <scope>NUCLEOTIDE SEQUENCE [LARGE SCALE GENOMIC DNA]</scope>
    <source>
        <strain evidence="1 2">NM319</strain>
    </source>
</reference>
<accession>A0ABY6TMB3</accession>
<sequence length="99" mass="11370">MESYNHAQFLSSLIQITSFIANRIRYLLSTNEIDKADALLDVMSNFTLLQSIALNDNKLQDLKFFQSLLNSLSYSELNELKHVINSTIAMMEIRKDSSH</sequence>
<protein>
    <submittedName>
        <fullName evidence="1">Uncharacterized protein</fullName>
    </submittedName>
</protein>
<keyword evidence="2" id="KW-1185">Reference proteome</keyword>
<dbReference type="Proteomes" id="UP000308167">
    <property type="component" value="Unassembled WGS sequence"/>
</dbReference>
<evidence type="ECO:0000313" key="1">
    <source>
        <dbReference type="EMBL" id="VTU09387.1"/>
    </source>
</evidence>
<comment type="caution">
    <text evidence="1">The sequence shown here is derived from an EMBL/GenBank/DDBJ whole genome shotgun (WGS) entry which is preliminary data.</text>
</comment>
<organism evidence="1 2">
    <name type="scientific">Actinobacillus porcinus</name>
    <dbReference type="NCBI Taxonomy" id="51048"/>
    <lineage>
        <taxon>Bacteria</taxon>
        <taxon>Pseudomonadati</taxon>
        <taxon>Pseudomonadota</taxon>
        <taxon>Gammaproteobacteria</taxon>
        <taxon>Pasteurellales</taxon>
        <taxon>Pasteurellaceae</taxon>
        <taxon>Actinobacillus</taxon>
    </lineage>
</organism>
<name>A0ABY6TMB3_9PAST</name>
<dbReference type="EMBL" id="CABFKI010000015">
    <property type="protein sequence ID" value="VTU09387.1"/>
    <property type="molecule type" value="Genomic_DNA"/>
</dbReference>
<evidence type="ECO:0000313" key="2">
    <source>
        <dbReference type="Proteomes" id="UP000308167"/>
    </source>
</evidence>
<gene>
    <name evidence="1" type="ORF">SAMEA1410922_02001</name>
</gene>
<proteinExistence type="predicted"/>